<dbReference type="Gene3D" id="3.40.50.1820">
    <property type="entry name" value="alpha/beta hydrolase"/>
    <property type="match status" value="1"/>
</dbReference>
<keyword evidence="2" id="KW-0378">Hydrolase</keyword>
<dbReference type="RefSeq" id="WP_381349717.1">
    <property type="nucleotide sequence ID" value="NZ_JBHMCY010000076.1"/>
</dbReference>
<accession>A0ABV5N8S6</accession>
<gene>
    <name evidence="2" type="ORF">ACFF45_29375</name>
</gene>
<comment type="caution">
    <text evidence="2">The sequence shown here is derived from an EMBL/GenBank/DDBJ whole genome shotgun (WGS) entry which is preliminary data.</text>
</comment>
<evidence type="ECO:0000259" key="1">
    <source>
        <dbReference type="Pfam" id="PF12697"/>
    </source>
</evidence>
<keyword evidence="3" id="KW-1185">Reference proteome</keyword>
<reference evidence="2 3" key="1">
    <citation type="submission" date="2024-09" db="EMBL/GenBank/DDBJ databases">
        <authorList>
            <person name="Sun Q."/>
            <person name="Mori K."/>
        </authorList>
    </citation>
    <scope>NUCLEOTIDE SEQUENCE [LARGE SCALE GENOMIC DNA]</scope>
    <source>
        <strain evidence="2 3">JCM 6917</strain>
    </source>
</reference>
<name>A0ABV5N8S6_9ACTN</name>
<protein>
    <submittedName>
        <fullName evidence="2">Alpha/beta hydrolase</fullName>
    </submittedName>
</protein>
<evidence type="ECO:0000313" key="2">
    <source>
        <dbReference type="EMBL" id="MFB9466698.1"/>
    </source>
</evidence>
<evidence type="ECO:0000313" key="3">
    <source>
        <dbReference type="Proteomes" id="UP001589709"/>
    </source>
</evidence>
<dbReference type="InterPro" id="IPR052897">
    <property type="entry name" value="Sec-Metab_Biosynth_Hydrolase"/>
</dbReference>
<dbReference type="InterPro" id="IPR029058">
    <property type="entry name" value="AB_hydrolase_fold"/>
</dbReference>
<proteinExistence type="predicted"/>
<dbReference type="PANTHER" id="PTHR37017">
    <property type="entry name" value="AB HYDROLASE-1 DOMAIN-CONTAINING PROTEIN-RELATED"/>
    <property type="match status" value="1"/>
</dbReference>
<dbReference type="EMBL" id="JBHMCY010000076">
    <property type="protein sequence ID" value="MFB9466698.1"/>
    <property type="molecule type" value="Genomic_DNA"/>
</dbReference>
<sequence>MTDVYETLPPFSGLRIYILKGLCMEYWSSQPGSRGVLLVHGAWHTGSAWNGVADSLRRLGVPVAVAELHRGSLAADIAAAESALNGIVGAGPVVACGHSYGGTVITGLPPEKIAHLVYLAAPMPDIGESSLALLSGAPPSDLFTHVVGDLHGITTIDPAAAGELFHSHLRKEQRAVHVASLVAQSMAAGYEPITSAAWHTRPSTFVVCADDRVVNPELQRRLSKRATHTVTWDSDHGVFASHEADTIELLSRLAADAR</sequence>
<dbReference type="PANTHER" id="PTHR37017:SF11">
    <property type="entry name" value="ESTERASE_LIPASE_THIOESTERASE DOMAIN-CONTAINING PROTEIN"/>
    <property type="match status" value="1"/>
</dbReference>
<dbReference type="GO" id="GO:0016787">
    <property type="term" value="F:hydrolase activity"/>
    <property type="evidence" value="ECO:0007669"/>
    <property type="project" value="UniProtKB-KW"/>
</dbReference>
<dbReference type="InterPro" id="IPR000073">
    <property type="entry name" value="AB_hydrolase_1"/>
</dbReference>
<organism evidence="2 3">
    <name type="scientific">Streptomyces cinereospinus</name>
    <dbReference type="NCBI Taxonomy" id="285561"/>
    <lineage>
        <taxon>Bacteria</taxon>
        <taxon>Bacillati</taxon>
        <taxon>Actinomycetota</taxon>
        <taxon>Actinomycetes</taxon>
        <taxon>Kitasatosporales</taxon>
        <taxon>Streptomycetaceae</taxon>
        <taxon>Streptomyces</taxon>
    </lineage>
</organism>
<dbReference type="SUPFAM" id="SSF53474">
    <property type="entry name" value="alpha/beta-Hydrolases"/>
    <property type="match status" value="1"/>
</dbReference>
<feature type="domain" description="AB hydrolase-1" evidence="1">
    <location>
        <begin position="36"/>
        <end position="246"/>
    </location>
</feature>
<dbReference type="Pfam" id="PF12697">
    <property type="entry name" value="Abhydrolase_6"/>
    <property type="match status" value="1"/>
</dbReference>
<dbReference type="Proteomes" id="UP001589709">
    <property type="component" value="Unassembled WGS sequence"/>
</dbReference>